<sequence>MGNFYDKGKATYLEELRQQVVDVYAQKHRITAVWDCGGDETIVRLLLNGQALYDSHPALCEELRELLIEKLQLPNTGEYYNQGRGWLELDQYAHVFVCYDAVGYQRDSVYATPLERKTKEVSLTLSEDYLGKAFEKNFHQTFSATFAPGVTILPHSKIFAFSGGDHRLPEMLPDAFFTALKTLAMPYFTEAYQSRGGAWTNFEPQISLHGTIGHQGVKIAQVRTSFIEVTERKKYSKKLLIGWEF</sequence>
<proteinExistence type="predicted"/>
<gene>
    <name evidence="1" type="ORF">M23134_02765</name>
</gene>
<name>A1ZWF5_MICM2</name>
<comment type="caution">
    <text evidence="1">The sequence shown here is derived from an EMBL/GenBank/DDBJ whole genome shotgun (WGS) entry which is preliminary data.</text>
</comment>
<organism evidence="1 2">
    <name type="scientific">Microscilla marina ATCC 23134</name>
    <dbReference type="NCBI Taxonomy" id="313606"/>
    <lineage>
        <taxon>Bacteria</taxon>
        <taxon>Pseudomonadati</taxon>
        <taxon>Bacteroidota</taxon>
        <taxon>Cytophagia</taxon>
        <taxon>Cytophagales</taxon>
        <taxon>Microscillaceae</taxon>
        <taxon>Microscilla</taxon>
    </lineage>
</organism>
<dbReference type="Proteomes" id="UP000004095">
    <property type="component" value="Unassembled WGS sequence"/>
</dbReference>
<evidence type="ECO:0000313" key="2">
    <source>
        <dbReference type="Proteomes" id="UP000004095"/>
    </source>
</evidence>
<accession>A1ZWF5</accession>
<keyword evidence="2" id="KW-1185">Reference proteome</keyword>
<dbReference type="OrthoDB" id="675467at2"/>
<dbReference type="EMBL" id="AAWS01000051">
    <property type="protein sequence ID" value="EAY25295.1"/>
    <property type="molecule type" value="Genomic_DNA"/>
</dbReference>
<dbReference type="AlphaFoldDB" id="A1ZWF5"/>
<evidence type="ECO:0000313" key="1">
    <source>
        <dbReference type="EMBL" id="EAY25295.1"/>
    </source>
</evidence>
<reference evidence="1 2" key="1">
    <citation type="submission" date="2007-01" db="EMBL/GenBank/DDBJ databases">
        <authorList>
            <person name="Haygood M."/>
            <person name="Podell S."/>
            <person name="Anderson C."/>
            <person name="Hopkinson B."/>
            <person name="Roe K."/>
            <person name="Barbeau K."/>
            <person name="Gaasterland T."/>
            <person name="Ferriera S."/>
            <person name="Johnson J."/>
            <person name="Kravitz S."/>
            <person name="Beeson K."/>
            <person name="Sutton G."/>
            <person name="Rogers Y.-H."/>
            <person name="Friedman R."/>
            <person name="Frazier M."/>
            <person name="Venter J.C."/>
        </authorList>
    </citation>
    <scope>NUCLEOTIDE SEQUENCE [LARGE SCALE GENOMIC DNA]</scope>
    <source>
        <strain evidence="1 2">ATCC 23134</strain>
    </source>
</reference>
<protein>
    <submittedName>
        <fullName evidence="1">Uncharacterized protein</fullName>
    </submittedName>
</protein>
<dbReference type="RefSeq" id="WP_002703105.1">
    <property type="nucleotide sequence ID" value="NZ_AAWS01000051.1"/>
</dbReference>